<evidence type="ECO:0000313" key="2">
    <source>
        <dbReference type="Proteomes" id="UP001164081"/>
    </source>
</evidence>
<evidence type="ECO:0000313" key="1">
    <source>
        <dbReference type="EMBL" id="UYF76659.1"/>
    </source>
</evidence>
<reference evidence="1" key="1">
    <citation type="journal article" date="2022" name="J Glob Antimicrob Resist">
        <title>Comparative analysis of IMP-4- and OXA-58-containing plasmids of three carbapenemase-producing Acinetobacter ursingii strains in the Netherlands.</title>
        <authorList>
            <person name="Hendrickx A.P.A."/>
            <person name="Schade R.P."/>
            <person name="Landman F."/>
            <person name="Bosch T."/>
            <person name="Schouls L.M."/>
            <person name="van Dijk K."/>
        </authorList>
    </citation>
    <scope>NUCLEOTIDE SEQUENCE</scope>
    <source>
        <strain evidence="1">RIVM_C010761</strain>
    </source>
</reference>
<dbReference type="RefSeq" id="WP_263503804.1">
    <property type="nucleotide sequence ID" value="NZ_CP089044.1"/>
</dbReference>
<organism evidence="1 2">
    <name type="scientific">Acinetobacter ursingii</name>
    <dbReference type="NCBI Taxonomy" id="108980"/>
    <lineage>
        <taxon>Bacteria</taxon>
        <taxon>Pseudomonadati</taxon>
        <taxon>Pseudomonadota</taxon>
        <taxon>Gammaproteobacteria</taxon>
        <taxon>Moraxellales</taxon>
        <taxon>Moraxellaceae</taxon>
        <taxon>Acinetobacter</taxon>
    </lineage>
</organism>
<accession>A0AA46NYR7</accession>
<dbReference type="EMBL" id="CP089044">
    <property type="protein sequence ID" value="UYF76659.1"/>
    <property type="molecule type" value="Genomic_DNA"/>
</dbReference>
<proteinExistence type="predicted"/>
<name>A0AA46NYR7_9GAMM</name>
<sequence length="119" mass="12917">MAYGLRCWDANGNLIVDITTALSNILNVIHIPKDTLGTISGTALNPLPQNSRFFYYICGNNVPLNALAWASQGGRTVNVVAFKITIAIDQNGIISWSATNQWGQNLGLLSDVLIYIGCY</sequence>
<dbReference type="Proteomes" id="UP001164081">
    <property type="component" value="Chromosome"/>
</dbReference>
<gene>
    <name evidence="1" type="ORF">LSO58_07235</name>
</gene>
<protein>
    <submittedName>
        <fullName evidence="1">Uncharacterized protein</fullName>
    </submittedName>
</protein>
<dbReference type="AlphaFoldDB" id="A0AA46NYR7"/>